<feature type="transmembrane region" description="Helical" evidence="1">
    <location>
        <begin position="1343"/>
        <end position="1365"/>
    </location>
</feature>
<feature type="transmembrane region" description="Helical" evidence="1">
    <location>
        <begin position="2438"/>
        <end position="2457"/>
    </location>
</feature>
<feature type="transmembrane region" description="Helical" evidence="1">
    <location>
        <begin position="3110"/>
        <end position="3132"/>
    </location>
</feature>
<accession>A0A3R7AC02</accession>
<keyword evidence="1" id="KW-0472">Membrane</keyword>
<reference evidence="2 3" key="1">
    <citation type="submission" date="2018-08" db="EMBL/GenBank/DDBJ databases">
        <title>Aphanomyces genome sequencing and annotation.</title>
        <authorList>
            <person name="Minardi D."/>
            <person name="Oidtmann B."/>
            <person name="Van Der Giezen M."/>
            <person name="Studholme D.J."/>
        </authorList>
    </citation>
    <scope>NUCLEOTIDE SEQUENCE [LARGE SCALE GENOMIC DNA]</scope>
    <source>
        <strain evidence="2 3">NJM0002</strain>
    </source>
</reference>
<evidence type="ECO:0000313" key="3">
    <source>
        <dbReference type="Proteomes" id="UP000285060"/>
    </source>
</evidence>
<name>A0A3R7AC02_9STRA</name>
<feature type="transmembrane region" description="Helical" evidence="1">
    <location>
        <begin position="2130"/>
        <end position="2158"/>
    </location>
</feature>
<gene>
    <name evidence="2" type="ORF">DYB32_002921</name>
</gene>
<feature type="transmembrane region" description="Helical" evidence="1">
    <location>
        <begin position="2219"/>
        <end position="2240"/>
    </location>
</feature>
<feature type="transmembrane region" description="Helical" evidence="1">
    <location>
        <begin position="3061"/>
        <end position="3080"/>
    </location>
</feature>
<dbReference type="VEuPathDB" id="FungiDB:H310_07065"/>
<keyword evidence="1" id="KW-0812">Transmembrane</keyword>
<feature type="transmembrane region" description="Helical" evidence="1">
    <location>
        <begin position="847"/>
        <end position="868"/>
    </location>
</feature>
<feature type="transmembrane region" description="Helical" evidence="1">
    <location>
        <begin position="647"/>
        <end position="667"/>
    </location>
</feature>
<feature type="transmembrane region" description="Helical" evidence="1">
    <location>
        <begin position="2935"/>
        <end position="2956"/>
    </location>
</feature>
<dbReference type="VEuPathDB" id="FungiDB:H310_12826"/>
<feature type="transmembrane region" description="Helical" evidence="1">
    <location>
        <begin position="530"/>
        <end position="555"/>
    </location>
</feature>
<keyword evidence="3" id="KW-1185">Reference proteome</keyword>
<proteinExistence type="predicted"/>
<dbReference type="Proteomes" id="UP000285060">
    <property type="component" value="Unassembled WGS sequence"/>
</dbReference>
<feature type="transmembrane region" description="Helical" evidence="1">
    <location>
        <begin position="576"/>
        <end position="597"/>
    </location>
</feature>
<feature type="transmembrane region" description="Helical" evidence="1">
    <location>
        <begin position="2304"/>
        <end position="2325"/>
    </location>
</feature>
<evidence type="ECO:0000256" key="1">
    <source>
        <dbReference type="SAM" id="Phobius"/>
    </source>
</evidence>
<sequence>MSSAPTLISLTSPMFAQDRPYGADTTLLVECQRSYPRHLLYTLLTDLESHIESMRSMQAVNLVWVPTQYCWVDFAKAWELGHTSRRQQRCVNRYTRNAAMYLEAMLRNTDMKHFMAALGGPDGEFTVAIHRALNKSVAGRSFMERLVVEPWLTVPDEASYWRNQNATEWKLQYMNWKQTGSSDTVSINPALGYVYNMSVNVIPYSMMAFQWTTFNMYAEFFNDLYAAQAGNFSLIRSDEYFGAEGIESNVYMGGLLQDAIHELLGPLNSIDLYLVPLPSPLVALHRRFRSQAYSTVTLGDGSNALQTMWLEMAPSIRVIPSIQAWKNDSLVFLGGSPLCTFNMTTPFLQQEWGFDDLCESPTPLESVLTRHSVLFAVAMTSLSSMQFVQASRLSNICLWSDDALACESTLTNAHALVDVFLPRFKEEEAATLLVAQVESAIQALSVEIIQFASVVESGQPVLLRQVVLDATDPLITFLGWNYLFNWVTFTREVVFYDGDEASLNLLSYQYTTNFKLQPNLDQLPRNVGGLLMYGVWYVSFVLTIVAAVLLFVVLAAGVHDSSRNMLQFHRVASFTWVGRPLLLLRGVTAIALVSSSTTGLTSRHGVTWLEHVPRSTWQSLLVASEVTWLSYIISDVGLLVAETYSTWTAPVSALMSFIAVLVLDVMYPLDLTVNTNNRTCQIIDLDANVFCQSAAIYSGSFERTLAIFCATIGSWLVCTASSYSRLLCHWRFRPQQDSHVLYPRASTAFFALKYNDGGRSWLDHGSQIMCGILPVPKISRGALTWHKHYVFSVTSWLFVDLSSSKPRQVAVAKLVPLESTKAATNTAQSTRQPSQSNVATTVSAKQFLFVVAALLYVGVTLASSVMYLGVLQGRLSNDAWWRGFNSTGVHYYLAVLANNLPTVWSQPSVRTVLELDQAMYSLRGFYNISTNNEIAFSPAYAHATTYHVFQDLLAVITVDEVSTWRSHGLDSFHTQWQNYKVSGILETIDAVNAFGVSYPLTLKQSNGTWRFEAQTTFKMYWMWGSDLWAVGQATNQSSVISGRSLVRSSSRYAFANTSMTNVLVHNSTLIVPLVWSAQLFQDTFGPFGSIDMKYIAMPATAASFLGEFHLYLSKLLYANQNATDDFALIPARTYMAYLPPQWTPDNNFSFGGGNPLCTTIGPEMEKFAFAYLDLLSPCSQIAVREGSYVPPGEVFFAIAAARTINSTISPSGMCDQATEQSNCRRVMTTAWPYAMKYLSQSLSSQSALTVAKTLHQLDVNLFQYGLHQGRHVITTANAFDMTIAGGFWGWSYLHQWAVGQREVVCLTGDIASVTLLTAVVKSSACTLNPAEIPHSLSLYFMRGVQYVTIMLMIVASVVVIATVVVSRGNVEPWNLFKINRVGGIVWVGRPLLFLRATSAIALLSTGSLELEVMPTTRRTKFSSPPPTTAFSVLETCLISGEVCWLTYVLNDMLTVWTKENTKGYAGRSSLLLWLVASILQVVSPPNVSATLQRQCRTVNFDLQMVCSSGMIAIGNSSRFAHLLYLSLGSTAVCYAVEKYRRPKLPPSRIPSLLLYSLSVYTFPFVNWTDSDGHVYLDAASAFLNGLIMVPLKGFKFYVLDIKTWRVFTMPMSQHPRFKHDIDVLSIDLTSLSFAVDEFETPQSVRLWPTYPRRLLYTKVLEPALAIASCRQTSPRDLLWISTQYCWIDFAHTWEVSHTLKRQLRCRRKYANNGAVYLEAILRNTNMNVFLDTVGGPNGIFTAAVGQTLQQSAAGRAFLADLTSLDKLAVQDEAAYWATHNITQWIPQLQNFMQVGLSNFMTISPATGLYNTMSTAIFPKFARTAQWTTWLMSLPVFDDMTTASVYNRSIIRSDPSCLWDEFPLSGYDVGTNLLYSTLGPLYTVDLYITAVPLSLRRLYRMYISVLHETRWRDEAVSAIFQLIDSFVVHSPPIRSWQESSVEFLTGNPLCPSYSQTTPFPLQEWWFDDTCEVQVPLRVPLNRHSLLFAVLASISTSPVEASAICSSARDKTACFAGMSRARQVADTMGHPRWNTLVREAKTSISTIELVQIAVASVANTSTKEPHLLRQTLVDENDPVFTFLGWSYLFDWVEGKREVVLFEGDVGAYHLMSHQYELSVDMPPIQGEIPRSIALLLSCGVGYISIVQTLVVVYVVGIAVVNRLEISSHNLWYFHRVGGLTWVGRPLLFLRGYTALLVLSSARTELQTQHGLTKLSIRHRTVVESMLLAGEVTWVAYVAADVVLLKHQSWLAAPLSSAAVFALALVLELTEPIVPMVIPTQDCRYVGVHAGLVCTRNTVLHGDVARVIWMLSGSFAAVIFSASVVYSAKSRFTKSIPHAHVWYTGAALAYFDLHNIHNLPMGEVWLDQASNFMCGILVLRLSAKLSVVLDIKSWQCLRLRTQAIARRGTYCSLKLKPPQTRLSVTTPVPAQSTSTRAPVQLVVMGFLYVLATLGGSWLYLSVLTDKMSNDFWWANFNTTGGHHFLAKLLQREQEPNSTFHLDNVENALVGDFSGPSNNVPIYASQATLYKHLALRHLPNVVQEPHLSVENEVAYWQSHHISTYVVQWQNYKLAGIVNSIVVENAFGATYPLTFQSRNGSWRVADSTSLRMYWTLANDLVHVAAWANTTDGHGGQSLIRQSANFAFMNSSITTVFQSAYGLLASVPTNVMGLFQHHVGPYGSVDISYVAPPTAVAVFFRRIEKYVQATLFVNASASVAHSKLPAGWYQTVVPLAWQKSSLTYIGGSPLCPNAMVEMNSPYPYWDTTGPCALAMVEEAMYVTPWDALIANIAAGGILPRDANVTCLHTLQPEDCFSVLAHTTEFLQSFLPEVWDLMRDEARQVGPLAQALNVSLFQFAIQAGEPVVALKNVFALDDGDFGWQFWMWCYMHLWYVGQREVIALEGDSGYVLSVMSTAVKVDTYALNALEIPQSLALFCMRGVQYVTLALVAVAGTLLVYIVTNRGHVEPWNLLKLNRVGALVWVGRPLLLLRAVSALCLLSTGQMQLLPSASGLSAKFECPSTTGWKYMVQSIVVSGEVCWSTYIIHDIGSIWTTHYTRAYASKSYLVVWAVMAMIQVVAPMHVSITLEPTCVPYEFDLYQVCTVGRVAVGSVHRFGAVIAMELLCISSCFGLSVLYLKYKVPDTAPDLHKSQTLFLYSLAAQVFALDRWRVHDVLYLDKASALLNGLVAFEFRQHLYMVDVKTWRLFCTPKPTSRGLHRERVEYCLPMASEWQ</sequence>
<feature type="transmembrane region" description="Helical" evidence="1">
    <location>
        <begin position="1386"/>
        <end position="1408"/>
    </location>
</feature>
<evidence type="ECO:0000313" key="2">
    <source>
        <dbReference type="EMBL" id="RHY32054.1"/>
    </source>
</evidence>
<keyword evidence="1" id="KW-1133">Transmembrane helix</keyword>
<comment type="caution">
    <text evidence="2">The sequence shown here is derived from an EMBL/GenBank/DDBJ whole genome shotgun (WGS) entry which is preliminary data.</text>
</comment>
<protein>
    <submittedName>
        <fullName evidence="2">Uncharacterized protein</fullName>
    </submittedName>
</protein>
<dbReference type="VEuPathDB" id="FungiDB:H310_13583"/>
<dbReference type="EMBL" id="QUSY01000165">
    <property type="protein sequence ID" value="RHY32054.1"/>
    <property type="molecule type" value="Genomic_DNA"/>
</dbReference>
<organism evidence="2 3">
    <name type="scientific">Aphanomyces invadans</name>
    <dbReference type="NCBI Taxonomy" id="157072"/>
    <lineage>
        <taxon>Eukaryota</taxon>
        <taxon>Sar</taxon>
        <taxon>Stramenopiles</taxon>
        <taxon>Oomycota</taxon>
        <taxon>Saprolegniomycetes</taxon>
        <taxon>Saprolegniales</taxon>
        <taxon>Verrucalvaceae</taxon>
        <taxon>Aphanomyces</taxon>
    </lineage>
</organism>
<dbReference type="VEuPathDB" id="FungiDB:H310_13582"/>